<comment type="caution">
    <text evidence="4">The sequence shown here is derived from an EMBL/GenBank/DDBJ whole genome shotgun (WGS) entry which is preliminary data.</text>
</comment>
<dbReference type="Proteomes" id="UP001341840">
    <property type="component" value="Unassembled WGS sequence"/>
</dbReference>
<evidence type="ECO:0000313" key="5">
    <source>
        <dbReference type="Proteomes" id="UP001341840"/>
    </source>
</evidence>
<dbReference type="Gene3D" id="1.10.10.10">
    <property type="entry name" value="Winged helix-like DNA-binding domain superfamily/Winged helix DNA-binding domain"/>
    <property type="match status" value="1"/>
</dbReference>
<evidence type="ECO:0000256" key="2">
    <source>
        <dbReference type="ARBA" id="ARBA00022821"/>
    </source>
</evidence>
<dbReference type="PANTHER" id="PTHR11017">
    <property type="entry name" value="LEUCINE-RICH REPEAT-CONTAINING PROTEIN"/>
    <property type="match status" value="1"/>
</dbReference>
<evidence type="ECO:0000259" key="3">
    <source>
        <dbReference type="PROSITE" id="PS50104"/>
    </source>
</evidence>
<dbReference type="InterPro" id="IPR042197">
    <property type="entry name" value="Apaf_helical"/>
</dbReference>
<dbReference type="Pfam" id="PF00931">
    <property type="entry name" value="NB-ARC"/>
    <property type="match status" value="1"/>
</dbReference>
<dbReference type="InterPro" id="IPR036388">
    <property type="entry name" value="WH-like_DNA-bd_sf"/>
</dbReference>
<dbReference type="Gene3D" id="3.80.10.10">
    <property type="entry name" value="Ribonuclease Inhibitor"/>
    <property type="match status" value="1"/>
</dbReference>
<dbReference type="InterPro" id="IPR058922">
    <property type="entry name" value="WHD_DRP"/>
</dbReference>
<dbReference type="Gene3D" id="1.10.8.430">
    <property type="entry name" value="Helical domain of apoptotic protease-activating factors"/>
    <property type="match status" value="1"/>
</dbReference>
<dbReference type="PRINTS" id="PR00364">
    <property type="entry name" value="DISEASERSIST"/>
</dbReference>
<evidence type="ECO:0000313" key="4">
    <source>
        <dbReference type="EMBL" id="MED6170566.1"/>
    </source>
</evidence>
<dbReference type="Pfam" id="PF23559">
    <property type="entry name" value="WHD_DRP"/>
    <property type="match status" value="1"/>
</dbReference>
<dbReference type="SUPFAM" id="SSF52540">
    <property type="entry name" value="P-loop containing nucleoside triphosphate hydrolases"/>
    <property type="match status" value="1"/>
</dbReference>
<dbReference type="Pfam" id="PF23598">
    <property type="entry name" value="LRR_14"/>
    <property type="match status" value="1"/>
</dbReference>
<proteinExistence type="predicted"/>
<feature type="domain" description="TIR" evidence="3">
    <location>
        <begin position="17"/>
        <end position="183"/>
    </location>
</feature>
<reference evidence="4 5" key="1">
    <citation type="journal article" date="2023" name="Plants (Basel)">
        <title>Bridging the Gap: Combining Genomics and Transcriptomics Approaches to Understand Stylosanthes scabra, an Orphan Legume from the Brazilian Caatinga.</title>
        <authorList>
            <person name="Ferreira-Neto J.R.C."/>
            <person name="da Silva M.D."/>
            <person name="Binneck E."/>
            <person name="de Melo N.F."/>
            <person name="da Silva R.H."/>
            <person name="de Melo A.L.T.M."/>
            <person name="Pandolfi V."/>
            <person name="Bustamante F.O."/>
            <person name="Brasileiro-Vidal A.C."/>
            <person name="Benko-Iseppon A.M."/>
        </authorList>
    </citation>
    <scope>NUCLEOTIDE SEQUENCE [LARGE SCALE GENOMIC DNA]</scope>
    <source>
        <tissue evidence="4">Leaves</tissue>
    </source>
</reference>
<protein>
    <recommendedName>
        <fullName evidence="3">TIR domain-containing protein</fullName>
    </recommendedName>
</protein>
<dbReference type="Pfam" id="PF01582">
    <property type="entry name" value="TIR"/>
    <property type="match status" value="1"/>
</dbReference>
<dbReference type="SMART" id="SM00255">
    <property type="entry name" value="TIR"/>
    <property type="match status" value="1"/>
</dbReference>
<dbReference type="PANTHER" id="PTHR11017:SF252">
    <property type="entry name" value="RESISTANCE PROTEIN (TIR-NBS-LRR CLASS), PUTATIVE-RELATED"/>
    <property type="match status" value="1"/>
</dbReference>
<dbReference type="InterPro" id="IPR055414">
    <property type="entry name" value="LRR_R13L4/SHOC2-like"/>
</dbReference>
<dbReference type="InterPro" id="IPR044974">
    <property type="entry name" value="Disease_R_plants"/>
</dbReference>
<keyword evidence="5" id="KW-1185">Reference proteome</keyword>
<sequence>MAGSSSDLSSTIPSSYFKYDVFLSFRGYTRLRFTDTLYHALINKRIETFRDSKELRIGEEIKSALLEAIERSRMSILILCDEYPTSPWCLDELVKIMECSDNGRKRAVLPIFYYVEPSDVRHQINEYGKAMTHHVNKGRYNHKLEAWKSALFAVGNNSGVCVNQQIQWGVAINKIVEEVTRRLPPLPLYIDHPLGCDSELEKVKTLLEIDSPSATSLMLGIHGDGEISQFVAELYNNIRPHFANASFLSKIRGKTNESSGGLEDLQETLLSEMGEELKTKIGSTFKGAAEIKQRLGQKRSLAAREDWFGGGSRIIITTGNEGVLDEHVLNNGSEIRKYCYRGKQVAEEDDVDEGDVGKTTLAKKIFHHKEVKSLFPFRGWARVSEDCKLREVWLGLLDSLKLPSYRYKNSTEEFLKETVRGYLKGEKYLIVLDDIWKPEVWGNLKAAFPNESNGSKVLITSRNEEVANFTSSGLYKLPLLDEKESWELFCKMVFSSMECPPSLEPHGRSIVESCGGLPLAIVAIAGVVAKKKRLESEWLGVKESIHWHLTRDMTKVLDTLKLSYDNLSEELKPCFRYLGIYPEDYEIPAREIIQLWMAEGFLLWPEESGLPNTPVPENVGKQYLQELVDRNMVQMTRKRKDRGAKKFLIHDLFRNLCIKLSKADKFFELKKLRHVYLGAGSVTLPTNENGTIMWNLQTIHSLELDTTTASLFKEGRFPNLRKLGLWMDPKTGKHCSWHELLLSLQHLSNLHKLKLRCCHSDLKIDARMFPSNLAKISLDTFGEMNSSSMKALGQLPNLQVLKLFNGEISDPLDCATGEFPKLQYFKIYFVKVESWTLEKGAMSHLQYLVIDMCSELRQLPEQIWSLTTLSKVHVINASCELADNLQHVKVNNNCDLTISVLEEIPDSDSSD</sequence>
<evidence type="ECO:0000256" key="1">
    <source>
        <dbReference type="ARBA" id="ARBA00022737"/>
    </source>
</evidence>
<keyword evidence="1" id="KW-0677">Repeat</keyword>
<dbReference type="InterPro" id="IPR000157">
    <property type="entry name" value="TIR_dom"/>
</dbReference>
<dbReference type="EMBL" id="JASCZI010151176">
    <property type="protein sequence ID" value="MED6170566.1"/>
    <property type="molecule type" value="Genomic_DNA"/>
</dbReference>
<keyword evidence="2" id="KW-0611">Plant defense</keyword>
<dbReference type="InterPro" id="IPR035897">
    <property type="entry name" value="Toll_tir_struct_dom_sf"/>
</dbReference>
<accession>A0ABU6VAE2</accession>
<dbReference type="InterPro" id="IPR027417">
    <property type="entry name" value="P-loop_NTPase"/>
</dbReference>
<name>A0ABU6VAE2_9FABA</name>
<organism evidence="4 5">
    <name type="scientific">Stylosanthes scabra</name>
    <dbReference type="NCBI Taxonomy" id="79078"/>
    <lineage>
        <taxon>Eukaryota</taxon>
        <taxon>Viridiplantae</taxon>
        <taxon>Streptophyta</taxon>
        <taxon>Embryophyta</taxon>
        <taxon>Tracheophyta</taxon>
        <taxon>Spermatophyta</taxon>
        <taxon>Magnoliopsida</taxon>
        <taxon>eudicotyledons</taxon>
        <taxon>Gunneridae</taxon>
        <taxon>Pentapetalae</taxon>
        <taxon>rosids</taxon>
        <taxon>fabids</taxon>
        <taxon>Fabales</taxon>
        <taxon>Fabaceae</taxon>
        <taxon>Papilionoideae</taxon>
        <taxon>50 kb inversion clade</taxon>
        <taxon>dalbergioids sensu lato</taxon>
        <taxon>Dalbergieae</taxon>
        <taxon>Pterocarpus clade</taxon>
        <taxon>Stylosanthes</taxon>
    </lineage>
</organism>
<dbReference type="SUPFAM" id="SSF52200">
    <property type="entry name" value="Toll/Interleukin receptor TIR domain"/>
    <property type="match status" value="1"/>
</dbReference>
<dbReference type="PROSITE" id="PS50104">
    <property type="entry name" value="TIR"/>
    <property type="match status" value="1"/>
</dbReference>
<dbReference type="SUPFAM" id="SSF52058">
    <property type="entry name" value="L domain-like"/>
    <property type="match status" value="1"/>
</dbReference>
<dbReference type="Gene3D" id="3.40.50.10140">
    <property type="entry name" value="Toll/interleukin-1 receptor homology (TIR) domain"/>
    <property type="match status" value="1"/>
</dbReference>
<dbReference type="Gene3D" id="3.40.50.300">
    <property type="entry name" value="P-loop containing nucleotide triphosphate hydrolases"/>
    <property type="match status" value="2"/>
</dbReference>
<dbReference type="InterPro" id="IPR002182">
    <property type="entry name" value="NB-ARC"/>
</dbReference>
<gene>
    <name evidence="4" type="ORF">PIB30_032245</name>
</gene>
<dbReference type="InterPro" id="IPR032675">
    <property type="entry name" value="LRR_dom_sf"/>
</dbReference>